<feature type="signal peptide" evidence="3">
    <location>
        <begin position="1"/>
        <end position="29"/>
    </location>
</feature>
<dbReference type="Proteomes" id="UP000712527">
    <property type="component" value="Unassembled WGS sequence"/>
</dbReference>
<feature type="chain" id="PRO_5046861594" description="LPXTG cell wall anchor domain-containing protein" evidence="3">
    <location>
        <begin position="30"/>
        <end position="235"/>
    </location>
</feature>
<dbReference type="Gene3D" id="2.60.40.10">
    <property type="entry name" value="Immunoglobulins"/>
    <property type="match status" value="1"/>
</dbReference>
<dbReference type="EMBL" id="JACSNQ010000013">
    <property type="protein sequence ID" value="MBM6775227.1"/>
    <property type="molecule type" value="Genomic_DNA"/>
</dbReference>
<evidence type="ECO:0008006" key="6">
    <source>
        <dbReference type="Google" id="ProtNLM"/>
    </source>
</evidence>
<feature type="compositionally biased region" description="Low complexity" evidence="1">
    <location>
        <begin position="185"/>
        <end position="194"/>
    </location>
</feature>
<dbReference type="RefSeq" id="WP_204793566.1">
    <property type="nucleotide sequence ID" value="NZ_JACSNQ010000013.1"/>
</dbReference>
<evidence type="ECO:0000256" key="3">
    <source>
        <dbReference type="SAM" id="SignalP"/>
    </source>
</evidence>
<evidence type="ECO:0000313" key="5">
    <source>
        <dbReference type="Proteomes" id="UP000712527"/>
    </source>
</evidence>
<evidence type="ECO:0000256" key="1">
    <source>
        <dbReference type="SAM" id="MobiDB-lite"/>
    </source>
</evidence>
<keyword evidence="2" id="KW-1133">Transmembrane helix</keyword>
<sequence>MRKRRGLLALLAGVVAVALCGLATVPAFAHEAVDLSRKGSVSVTMTYEGDPVGGGSLELYRVGSVAEDDGNFSFELTPAFAGSGAALDDVTSADLATSLAEYAETQGVAADGTYQIADDGTMTAPGLELGLYLVVQSEPAEGYEPCVPFLVSVPMNENGVYVYDVDATPKVEPGGLVPVEPPAEETPTPGTSAETETDLPTTGDATNFVPVIACVGVGVVLVGCAVAFRKHGGSQ</sequence>
<comment type="caution">
    <text evidence="4">The sequence shown here is derived from an EMBL/GenBank/DDBJ whole genome shotgun (WGS) entry which is preliminary data.</text>
</comment>
<dbReference type="InterPro" id="IPR006311">
    <property type="entry name" value="TAT_signal"/>
</dbReference>
<reference evidence="4 5" key="1">
    <citation type="journal article" date="2021" name="Sci. Rep.">
        <title>The distribution of antibiotic resistance genes in chicken gut microbiota commensals.</title>
        <authorList>
            <person name="Juricova H."/>
            <person name="Matiasovicova J."/>
            <person name="Kubasova T."/>
            <person name="Cejkova D."/>
            <person name="Rychlik I."/>
        </authorList>
    </citation>
    <scope>NUCLEOTIDE SEQUENCE [LARGE SCALE GENOMIC DNA]</scope>
    <source>
        <strain evidence="4 5">An794</strain>
    </source>
</reference>
<accession>A0ABS2F3U5</accession>
<keyword evidence="3" id="KW-0732">Signal</keyword>
<name>A0ABS2F3U5_9ACTN</name>
<keyword evidence="2" id="KW-0472">Membrane</keyword>
<evidence type="ECO:0000313" key="4">
    <source>
        <dbReference type="EMBL" id="MBM6775227.1"/>
    </source>
</evidence>
<dbReference type="PROSITE" id="PS51318">
    <property type="entry name" value="TAT"/>
    <property type="match status" value="1"/>
</dbReference>
<evidence type="ECO:0000256" key="2">
    <source>
        <dbReference type="SAM" id="Phobius"/>
    </source>
</evidence>
<keyword evidence="2" id="KW-0812">Transmembrane</keyword>
<feature type="transmembrane region" description="Helical" evidence="2">
    <location>
        <begin position="208"/>
        <end position="228"/>
    </location>
</feature>
<organism evidence="4 5">
    <name type="scientific">Olsenella profusa</name>
    <dbReference type="NCBI Taxonomy" id="138595"/>
    <lineage>
        <taxon>Bacteria</taxon>
        <taxon>Bacillati</taxon>
        <taxon>Actinomycetota</taxon>
        <taxon>Coriobacteriia</taxon>
        <taxon>Coriobacteriales</taxon>
        <taxon>Atopobiaceae</taxon>
        <taxon>Olsenella</taxon>
    </lineage>
</organism>
<dbReference type="InterPro" id="IPR013783">
    <property type="entry name" value="Ig-like_fold"/>
</dbReference>
<gene>
    <name evidence="4" type="ORF">H9X80_06690</name>
</gene>
<proteinExistence type="predicted"/>
<keyword evidence="5" id="KW-1185">Reference proteome</keyword>
<protein>
    <recommendedName>
        <fullName evidence="6">LPXTG cell wall anchor domain-containing protein</fullName>
    </recommendedName>
</protein>
<feature type="region of interest" description="Disordered" evidence="1">
    <location>
        <begin position="175"/>
        <end position="199"/>
    </location>
</feature>